<dbReference type="Gene3D" id="3.40.50.1820">
    <property type="entry name" value="alpha/beta hydrolase"/>
    <property type="match status" value="1"/>
</dbReference>
<dbReference type="EC" id="3.1.1.23" evidence="2"/>
<sequence>MLYLPVVQGMPKSQDLNPIGFRTPFDVGIKFENITIYTSDNIKLHGWICKLENSQNVPTVIYFHENAGNIGTRIHYLKKYQQLANVNIVLIAYRGYSNSDGSPSEQGLQNDSIAILNHIFSRNDINTEQIFIHGRSLGGALTIYVAAEHNYNVKGYIIENTFTSISDMVDIVFPQLKYIQFIKNKLITNKWESINRIDKIQKPILFIASLKDQLVPSQQMYKLYEKCKSQYKNMYTIQDGDHNNSWNVDPYNYFNQVQKFMNISLQK</sequence>
<dbReference type="GO" id="GO:0006508">
    <property type="term" value="P:proteolysis"/>
    <property type="evidence" value="ECO:0007669"/>
    <property type="project" value="InterPro"/>
</dbReference>
<dbReference type="PANTHER" id="PTHR12277:SF81">
    <property type="entry name" value="PROTEIN ABHD13"/>
    <property type="match status" value="1"/>
</dbReference>
<dbReference type="GO" id="GO:0008474">
    <property type="term" value="F:palmitoyl-(protein) hydrolase activity"/>
    <property type="evidence" value="ECO:0007669"/>
    <property type="project" value="TreeGrafter"/>
</dbReference>
<protein>
    <submittedName>
        <fullName evidence="2">Phospholipase carboxylesterase domain protein</fullName>
        <ecNumber evidence="2">3.1.1.23</ecNumber>
    </submittedName>
</protein>
<proteinExistence type="predicted"/>
<name>G0QJ90_ICHMU</name>
<dbReference type="eggNOG" id="KOG4391">
    <property type="taxonomic scope" value="Eukaryota"/>
</dbReference>
<dbReference type="InterPro" id="IPR001375">
    <property type="entry name" value="Peptidase_S9_cat"/>
</dbReference>
<dbReference type="GO" id="GO:0047372">
    <property type="term" value="F:monoacylglycerol lipase activity"/>
    <property type="evidence" value="ECO:0007669"/>
    <property type="project" value="UniProtKB-EC"/>
</dbReference>
<keyword evidence="3" id="KW-1185">Reference proteome</keyword>
<evidence type="ECO:0000313" key="2">
    <source>
        <dbReference type="EMBL" id="EGR34719.1"/>
    </source>
</evidence>
<dbReference type="Proteomes" id="UP000008983">
    <property type="component" value="Unassembled WGS sequence"/>
</dbReference>
<dbReference type="GO" id="GO:0008236">
    <property type="term" value="F:serine-type peptidase activity"/>
    <property type="evidence" value="ECO:0007669"/>
    <property type="project" value="InterPro"/>
</dbReference>
<dbReference type="SUPFAM" id="SSF53474">
    <property type="entry name" value="alpha/beta-Hydrolases"/>
    <property type="match status" value="1"/>
</dbReference>
<feature type="domain" description="Peptidase S9 prolyl oligopeptidase catalytic" evidence="1">
    <location>
        <begin position="109"/>
        <end position="242"/>
    </location>
</feature>
<dbReference type="InterPro" id="IPR029058">
    <property type="entry name" value="AB_hydrolase_fold"/>
</dbReference>
<dbReference type="OrthoDB" id="10249433at2759"/>
<dbReference type="RefSeq" id="XP_004040023.1">
    <property type="nucleotide sequence ID" value="XM_004039975.1"/>
</dbReference>
<dbReference type="InParanoid" id="G0QJ90"/>
<dbReference type="EMBL" id="GL983052">
    <property type="protein sequence ID" value="EGR34719.1"/>
    <property type="molecule type" value="Genomic_DNA"/>
</dbReference>
<reference evidence="2 3" key="1">
    <citation type="submission" date="2011-07" db="EMBL/GenBank/DDBJ databases">
        <authorList>
            <person name="Coyne R."/>
            <person name="Brami D."/>
            <person name="Johnson J."/>
            <person name="Hostetler J."/>
            <person name="Hannick L."/>
            <person name="Clark T."/>
            <person name="Cassidy-Hanley D."/>
            <person name="Inman J."/>
        </authorList>
    </citation>
    <scope>NUCLEOTIDE SEQUENCE [LARGE SCALE GENOMIC DNA]</scope>
    <source>
        <strain evidence="2 3">G5</strain>
    </source>
</reference>
<dbReference type="AlphaFoldDB" id="G0QJ90"/>
<dbReference type="PANTHER" id="PTHR12277">
    <property type="entry name" value="ALPHA/BETA HYDROLASE DOMAIN-CONTAINING PROTEIN"/>
    <property type="match status" value="1"/>
</dbReference>
<evidence type="ECO:0000259" key="1">
    <source>
        <dbReference type="Pfam" id="PF00326"/>
    </source>
</evidence>
<dbReference type="FunCoup" id="G0QJ90">
    <property type="interactions" value="176"/>
</dbReference>
<gene>
    <name evidence="2" type="ORF">IMG5_003220</name>
</gene>
<keyword evidence="2" id="KW-0378">Hydrolase</keyword>
<dbReference type="Pfam" id="PF00326">
    <property type="entry name" value="Peptidase_S9"/>
    <property type="match status" value="1"/>
</dbReference>
<dbReference type="OMA" id="QYWTSED"/>
<dbReference type="STRING" id="857967.G0QJ90"/>
<dbReference type="GeneID" id="14910918"/>
<accession>G0QJ90</accession>
<organism evidence="2 3">
    <name type="scientific">Ichthyophthirius multifiliis</name>
    <name type="common">White spot disease agent</name>
    <name type="synonym">Ich</name>
    <dbReference type="NCBI Taxonomy" id="5932"/>
    <lineage>
        <taxon>Eukaryota</taxon>
        <taxon>Sar</taxon>
        <taxon>Alveolata</taxon>
        <taxon>Ciliophora</taxon>
        <taxon>Intramacronucleata</taxon>
        <taxon>Oligohymenophorea</taxon>
        <taxon>Hymenostomatida</taxon>
        <taxon>Ophryoglenina</taxon>
        <taxon>Ichthyophthirius</taxon>
    </lineage>
</organism>
<dbReference type="GO" id="GO:0016020">
    <property type="term" value="C:membrane"/>
    <property type="evidence" value="ECO:0007669"/>
    <property type="project" value="TreeGrafter"/>
</dbReference>
<evidence type="ECO:0000313" key="3">
    <source>
        <dbReference type="Proteomes" id="UP000008983"/>
    </source>
</evidence>